<dbReference type="Pfam" id="PF04230">
    <property type="entry name" value="PS_pyruv_trans"/>
    <property type="match status" value="1"/>
</dbReference>
<dbReference type="InterPro" id="IPR007345">
    <property type="entry name" value="Polysacch_pyruvyl_Trfase"/>
</dbReference>
<dbReference type="STRING" id="84029.CROST_18460"/>
<accession>A0A1S8L7W1</accession>
<proteinExistence type="predicted"/>
<dbReference type="AlphaFoldDB" id="A0A1S8L7W1"/>
<protein>
    <submittedName>
        <fullName evidence="1">Uncharacterized protein</fullName>
    </submittedName>
</protein>
<reference evidence="1 2" key="1">
    <citation type="submission" date="2022-04" db="EMBL/GenBank/DDBJ databases">
        <title>Genome sequence of C. roseum typestrain.</title>
        <authorList>
            <person name="Poehlein A."/>
            <person name="Schoch T."/>
            <person name="Duerre P."/>
            <person name="Daniel R."/>
        </authorList>
    </citation>
    <scope>NUCLEOTIDE SEQUENCE [LARGE SCALE GENOMIC DNA]</scope>
    <source>
        <strain evidence="1 2">DSM 7320</strain>
    </source>
</reference>
<evidence type="ECO:0000313" key="2">
    <source>
        <dbReference type="Proteomes" id="UP000190951"/>
    </source>
</evidence>
<organism evidence="1 2">
    <name type="scientific">Clostridium felsineum</name>
    <dbReference type="NCBI Taxonomy" id="36839"/>
    <lineage>
        <taxon>Bacteria</taxon>
        <taxon>Bacillati</taxon>
        <taxon>Bacillota</taxon>
        <taxon>Clostridia</taxon>
        <taxon>Eubacteriales</taxon>
        <taxon>Clostridiaceae</taxon>
        <taxon>Clostridium</taxon>
    </lineage>
</organism>
<dbReference type="Proteomes" id="UP000190951">
    <property type="component" value="Chromosome"/>
</dbReference>
<dbReference type="KEGG" id="crw:CROST_038680"/>
<name>A0A1S8L7W1_9CLOT</name>
<keyword evidence="2" id="KW-1185">Reference proteome</keyword>
<gene>
    <name evidence="1" type="ORF">CROST_038680</name>
</gene>
<evidence type="ECO:0000313" key="1">
    <source>
        <dbReference type="EMBL" id="URZ13118.1"/>
    </source>
</evidence>
<dbReference type="EMBL" id="CP096983">
    <property type="protein sequence ID" value="URZ13118.1"/>
    <property type="molecule type" value="Genomic_DNA"/>
</dbReference>
<sequence length="390" mass="45744">MYDNISGNTGDVAIGISLRKIVKNLKVDYDEVLLNNVDLLKYDTVIIGGGHLLRENSDFFYDKFKLRGANILNSVGVVGNPTDLEYLEDYKYVTFRSEGDRKKAGYINKDSRVVPCTTMLLDDLKECPINIKERSIGIHLIPDIFSKEEEELFINWASRLPYNIYFIPITHYNYDYLYMSKLSSKIKNSRILPIMKPLHIFTIVGKFDYFITCSLHGAIFSYTHNVPFILMEQEKSRFFLQDRGLEGYLFRNLGDIISLSEQVINNPLDYSNIIAKDRKILKEHVERIKENVPSGSTALALKKYDEKYEMAQLNLQNSILQINMYKLSKELEIYKKKVKKVNFKLEEQENKRIYYRKELNKIYKSRGWKVLKKFYLIKDSLTKKIKRSDT</sequence>